<dbReference type="PANTHER" id="PTHR46268:SF6">
    <property type="entry name" value="UNIVERSAL STRESS PROTEIN UP12"/>
    <property type="match status" value="1"/>
</dbReference>
<dbReference type="OrthoDB" id="9788959at2"/>
<dbReference type="PIRSF" id="PIRSF006276">
    <property type="entry name" value="UspA"/>
    <property type="match status" value="1"/>
</dbReference>
<dbReference type="PANTHER" id="PTHR46268">
    <property type="entry name" value="STRESS RESPONSE PROTEIN NHAX"/>
    <property type="match status" value="1"/>
</dbReference>
<keyword evidence="2" id="KW-0963">Cytoplasm</keyword>
<evidence type="ECO:0000313" key="5">
    <source>
        <dbReference type="Proteomes" id="UP000239388"/>
    </source>
</evidence>
<dbReference type="Pfam" id="PF00582">
    <property type="entry name" value="Usp"/>
    <property type="match status" value="1"/>
</dbReference>
<feature type="domain" description="UspA" evidence="3">
    <location>
        <begin position="4"/>
        <end position="138"/>
    </location>
</feature>
<name>A0A2S8FSQ3_9BACT</name>
<dbReference type="EMBL" id="PUIB01000016">
    <property type="protein sequence ID" value="PQO35211.1"/>
    <property type="molecule type" value="Genomic_DNA"/>
</dbReference>
<comment type="caution">
    <text evidence="4">The sequence shown here is derived from an EMBL/GenBank/DDBJ whole genome shotgun (WGS) entry which is preliminary data.</text>
</comment>
<evidence type="ECO:0000313" key="4">
    <source>
        <dbReference type="EMBL" id="PQO35211.1"/>
    </source>
</evidence>
<sequence length="145" mass="15933">MKMNKILFPTDFSHCGDAAMRLATAIAKDFGSTIVIVHVEEPPTSYGGGEMYYGMMEPSLDEVKKMLYEVRPTDPAVPCMHRLVSGDPPSAILRLAEEEQVDLIVMGTHGRTGLLHLLMGSNAETVVRKAKCPVLTFRQPDKVAD</sequence>
<dbReference type="SUPFAM" id="SSF52402">
    <property type="entry name" value="Adenine nucleotide alpha hydrolases-like"/>
    <property type="match status" value="1"/>
</dbReference>
<organism evidence="4 5">
    <name type="scientific">Blastopirellula marina</name>
    <dbReference type="NCBI Taxonomy" id="124"/>
    <lineage>
        <taxon>Bacteria</taxon>
        <taxon>Pseudomonadati</taxon>
        <taxon>Planctomycetota</taxon>
        <taxon>Planctomycetia</taxon>
        <taxon>Pirellulales</taxon>
        <taxon>Pirellulaceae</taxon>
        <taxon>Blastopirellula</taxon>
    </lineage>
</organism>
<accession>A0A2S8FSQ3</accession>
<reference evidence="4 5" key="1">
    <citation type="submission" date="2018-02" db="EMBL/GenBank/DDBJ databases">
        <title>Comparative genomes isolates from brazilian mangrove.</title>
        <authorList>
            <person name="Araujo J.E."/>
            <person name="Taketani R.G."/>
            <person name="Silva M.C.P."/>
            <person name="Loureco M.V."/>
            <person name="Andreote F.D."/>
        </authorList>
    </citation>
    <scope>NUCLEOTIDE SEQUENCE [LARGE SCALE GENOMIC DNA]</scope>
    <source>
        <strain evidence="4 5">NAP PRIS-MGV</strain>
    </source>
</reference>
<dbReference type="CDD" id="cd00293">
    <property type="entry name" value="USP-like"/>
    <property type="match status" value="1"/>
</dbReference>
<dbReference type="InterPro" id="IPR006016">
    <property type="entry name" value="UspA"/>
</dbReference>
<evidence type="ECO:0000256" key="2">
    <source>
        <dbReference type="PIRNR" id="PIRNR006276"/>
    </source>
</evidence>
<dbReference type="InterPro" id="IPR014729">
    <property type="entry name" value="Rossmann-like_a/b/a_fold"/>
</dbReference>
<dbReference type="GO" id="GO:0005737">
    <property type="term" value="C:cytoplasm"/>
    <property type="evidence" value="ECO:0007669"/>
    <property type="project" value="UniProtKB-SubCell"/>
</dbReference>
<dbReference type="PRINTS" id="PR01438">
    <property type="entry name" value="UNVRSLSTRESS"/>
</dbReference>
<evidence type="ECO:0000256" key="1">
    <source>
        <dbReference type="ARBA" id="ARBA00008791"/>
    </source>
</evidence>
<proteinExistence type="inferred from homology"/>
<dbReference type="Gene3D" id="3.40.50.620">
    <property type="entry name" value="HUPs"/>
    <property type="match status" value="1"/>
</dbReference>
<dbReference type="Proteomes" id="UP000239388">
    <property type="component" value="Unassembled WGS sequence"/>
</dbReference>
<dbReference type="RefSeq" id="WP_105355047.1">
    <property type="nucleotide sequence ID" value="NZ_PUIB01000016.1"/>
</dbReference>
<comment type="similarity">
    <text evidence="1 2">Belongs to the universal stress protein A family.</text>
</comment>
<protein>
    <recommendedName>
        <fullName evidence="2">Universal stress protein</fullName>
    </recommendedName>
</protein>
<dbReference type="AlphaFoldDB" id="A0A2S8FSQ3"/>
<evidence type="ECO:0000259" key="3">
    <source>
        <dbReference type="Pfam" id="PF00582"/>
    </source>
</evidence>
<dbReference type="InterPro" id="IPR006015">
    <property type="entry name" value="Universal_stress_UspA"/>
</dbReference>
<comment type="subcellular location">
    <subcellularLocation>
        <location evidence="2">Cytoplasm</location>
    </subcellularLocation>
</comment>
<gene>
    <name evidence="4" type="ORF">C5Y98_14785</name>
</gene>